<dbReference type="PANTHER" id="PTHR47534">
    <property type="entry name" value="YALI0E05731P"/>
    <property type="match status" value="1"/>
</dbReference>
<dbReference type="Proteomes" id="UP000639403">
    <property type="component" value="Unassembled WGS sequence"/>
</dbReference>
<accession>A0A8H7P188</accession>
<evidence type="ECO:0008006" key="4">
    <source>
        <dbReference type="Google" id="ProtNLM"/>
    </source>
</evidence>
<dbReference type="GO" id="GO:0016491">
    <property type="term" value="F:oxidoreductase activity"/>
    <property type="evidence" value="ECO:0007669"/>
    <property type="project" value="UniProtKB-KW"/>
</dbReference>
<organism evidence="2 3">
    <name type="scientific">Rhodonia placenta</name>
    <dbReference type="NCBI Taxonomy" id="104341"/>
    <lineage>
        <taxon>Eukaryota</taxon>
        <taxon>Fungi</taxon>
        <taxon>Dikarya</taxon>
        <taxon>Basidiomycota</taxon>
        <taxon>Agaricomycotina</taxon>
        <taxon>Agaricomycetes</taxon>
        <taxon>Polyporales</taxon>
        <taxon>Adustoporiaceae</taxon>
        <taxon>Rhodonia</taxon>
    </lineage>
</organism>
<evidence type="ECO:0000313" key="3">
    <source>
        <dbReference type="Proteomes" id="UP000639403"/>
    </source>
</evidence>
<dbReference type="InterPro" id="IPR002347">
    <property type="entry name" value="SDR_fam"/>
</dbReference>
<dbReference type="InterPro" id="IPR036291">
    <property type="entry name" value="NAD(P)-bd_dom_sf"/>
</dbReference>
<keyword evidence="1" id="KW-0560">Oxidoreductase</keyword>
<name>A0A8H7P188_9APHY</name>
<dbReference type="InterPro" id="IPR052228">
    <property type="entry name" value="Sec_Metab_Biosynth_Oxidored"/>
</dbReference>
<dbReference type="Gene3D" id="3.40.50.720">
    <property type="entry name" value="NAD(P)-binding Rossmann-like Domain"/>
    <property type="match status" value="1"/>
</dbReference>
<evidence type="ECO:0000256" key="1">
    <source>
        <dbReference type="ARBA" id="ARBA00023002"/>
    </source>
</evidence>
<dbReference type="Pfam" id="PF00106">
    <property type="entry name" value="adh_short"/>
    <property type="match status" value="1"/>
</dbReference>
<dbReference type="PANTHER" id="PTHR47534:SF3">
    <property type="entry name" value="ALCOHOL DEHYDROGENASE-LIKE C-TERMINAL DOMAIN-CONTAINING PROTEIN"/>
    <property type="match status" value="1"/>
</dbReference>
<dbReference type="AlphaFoldDB" id="A0A8H7P188"/>
<gene>
    <name evidence="2" type="ORF">IEO21_05938</name>
</gene>
<reference evidence="2" key="1">
    <citation type="submission" date="2020-11" db="EMBL/GenBank/DDBJ databases">
        <authorList>
            <person name="Koelle M."/>
            <person name="Horta M.A.C."/>
            <person name="Nowrousian M."/>
            <person name="Ohm R.A."/>
            <person name="Benz P."/>
            <person name="Pilgard A."/>
        </authorList>
    </citation>
    <scope>NUCLEOTIDE SEQUENCE</scope>
    <source>
        <strain evidence="2">FPRL280</strain>
    </source>
</reference>
<dbReference type="SUPFAM" id="SSF51735">
    <property type="entry name" value="NAD(P)-binding Rossmann-fold domains"/>
    <property type="match status" value="1"/>
</dbReference>
<evidence type="ECO:0000313" key="2">
    <source>
        <dbReference type="EMBL" id="KAF9812838.1"/>
    </source>
</evidence>
<proteinExistence type="predicted"/>
<protein>
    <recommendedName>
        <fullName evidence="4">NAD(P)-binding protein</fullName>
    </recommendedName>
</protein>
<dbReference type="PRINTS" id="PR00081">
    <property type="entry name" value="GDHRDH"/>
</dbReference>
<sequence>MPSLSVVRAANAKWSPSKPPTAVFLGGTSGIGQALARALARYTDGNAHIVLCGRSRATADTTLASLPRGPHAKHAFEPCDASLMRGAAATTATLRARLPKLNVLVLSPGFFSLRGRDPSSEGIDRRLALFYYARWKFVHDLLPLLRAARDAGEDARVMSVLAPGTGGRIDLDDLGLKQRYNIARAYRAVPTYNDLMIEAFAEREPGIAFTHAFPGIVRTPMMGRLFQTLLYPIATAPDVCAEHLLYALLAADPGASRWDNKGNNMGKTRYYGSDEARQRLWEHTKQEINRAMKVEA</sequence>
<comment type="caution">
    <text evidence="2">The sequence shown here is derived from an EMBL/GenBank/DDBJ whole genome shotgun (WGS) entry which is preliminary data.</text>
</comment>
<reference evidence="2" key="2">
    <citation type="journal article" name="Front. Microbiol.">
        <title>Degradative Capacity of Two Strains of Rhodonia placenta: From Phenotype to Genotype.</title>
        <authorList>
            <person name="Kolle M."/>
            <person name="Horta M.A.C."/>
            <person name="Nowrousian M."/>
            <person name="Ohm R.A."/>
            <person name="Benz J.P."/>
            <person name="Pilgard A."/>
        </authorList>
    </citation>
    <scope>NUCLEOTIDE SEQUENCE</scope>
    <source>
        <strain evidence="2">FPRL280</strain>
    </source>
</reference>
<dbReference type="EMBL" id="JADOXO010000120">
    <property type="protein sequence ID" value="KAF9812838.1"/>
    <property type="molecule type" value="Genomic_DNA"/>
</dbReference>